<accession>A0A8J5BJ92</accession>
<dbReference type="PANTHER" id="PTHR28637">
    <property type="entry name" value="DNA REPLICATION FACTOR CDT1"/>
    <property type="match status" value="1"/>
</dbReference>
<dbReference type="GO" id="GO:0015031">
    <property type="term" value="P:protein transport"/>
    <property type="evidence" value="ECO:0007669"/>
    <property type="project" value="InterPro"/>
</dbReference>
<dbReference type="GO" id="GO:0071163">
    <property type="term" value="P:DNA replication preinitiation complex assembly"/>
    <property type="evidence" value="ECO:0007669"/>
    <property type="project" value="InterPro"/>
</dbReference>
<dbReference type="Pfam" id="PF08839">
    <property type="entry name" value="CDT1"/>
    <property type="match status" value="1"/>
</dbReference>
<dbReference type="EMBL" id="JACMSC010000019">
    <property type="protein sequence ID" value="KAG6473173.1"/>
    <property type="molecule type" value="Genomic_DNA"/>
</dbReference>
<dbReference type="InterPro" id="IPR045173">
    <property type="entry name" value="Cdt1"/>
</dbReference>
<dbReference type="InterPro" id="IPR036390">
    <property type="entry name" value="WH_DNA-bd_sf"/>
</dbReference>
<feature type="compositionally biased region" description="Polar residues" evidence="2">
    <location>
        <begin position="638"/>
        <end position="653"/>
    </location>
</feature>
<dbReference type="SMART" id="SM01075">
    <property type="entry name" value="CDT1"/>
    <property type="match status" value="1"/>
</dbReference>
<dbReference type="GO" id="GO:0005634">
    <property type="term" value="C:nucleus"/>
    <property type="evidence" value="ECO:0007669"/>
    <property type="project" value="TreeGrafter"/>
</dbReference>
<dbReference type="FunFam" id="1.20.1260.60:FF:000002">
    <property type="entry name" value="Vacuolar protein sorting-associated protein IST1"/>
    <property type="match status" value="1"/>
</dbReference>
<comment type="similarity">
    <text evidence="1">Belongs to the IST1 family.</text>
</comment>
<feature type="region of interest" description="Disordered" evidence="2">
    <location>
        <begin position="737"/>
        <end position="763"/>
    </location>
</feature>
<proteinExistence type="inferred from homology"/>
<dbReference type="GO" id="GO:0030174">
    <property type="term" value="P:regulation of DNA-templated DNA replication initiation"/>
    <property type="evidence" value="ECO:0007669"/>
    <property type="project" value="InterPro"/>
</dbReference>
<name>A0A8J5BJ92_ZINOF</name>
<dbReference type="InterPro" id="IPR005061">
    <property type="entry name" value="Ist1"/>
</dbReference>
<feature type="compositionally biased region" description="Basic and acidic residues" evidence="2">
    <location>
        <begin position="742"/>
        <end position="753"/>
    </location>
</feature>
<organism evidence="4 5">
    <name type="scientific">Zingiber officinale</name>
    <name type="common">Ginger</name>
    <name type="synonym">Amomum zingiber</name>
    <dbReference type="NCBI Taxonomy" id="94328"/>
    <lineage>
        <taxon>Eukaryota</taxon>
        <taxon>Viridiplantae</taxon>
        <taxon>Streptophyta</taxon>
        <taxon>Embryophyta</taxon>
        <taxon>Tracheophyta</taxon>
        <taxon>Spermatophyta</taxon>
        <taxon>Magnoliopsida</taxon>
        <taxon>Liliopsida</taxon>
        <taxon>Zingiberales</taxon>
        <taxon>Zingiberaceae</taxon>
        <taxon>Zingiber</taxon>
    </lineage>
</organism>
<dbReference type="GO" id="GO:0070182">
    <property type="term" value="F:DNA polymerase binding"/>
    <property type="evidence" value="ECO:0007669"/>
    <property type="project" value="TreeGrafter"/>
</dbReference>
<sequence length="871" mass="97684">MEAESQATPSPAAKKKASASRISPAKAVSLEGQIFTPEKLEQLPLRSRNRGVALSVEEVRRAAVGLRRPSDRSDLAQSDANLSSVEQQLGVGWAPCSSPKSKVKEIAKIPQKYELLCEFFNSLASSLRLLKLKGSMPTFLNICTSIQHLTERRFTHTHLAQLKYIIPEAITVKKVLLHDETTCCMKPELQISLQVEAIEKNIKGKSESGYSILRAVFRERLLNFVKEHPEGDDVPEDELPHPFNPTKLTANPLMNINANATFRESSPSVISQHHFIASCLTSRCFQRRFSSKLPIPNSEKTPLACLSDASICNDIPMFVASSFGHASAPQVHRNQLLGLPTTVLLTKCGSDEGNEDMLTADNYLSEEPNCHQQTPAKRLSTPLRLMANTPECPAPKRCWMTPIQDSPILEKSAKRPAKMKLFTTEKDEDRNLSADEDVLNILPKSLLQSISKQRKRKMFDALILGKFSKKCKQAVRCIKLRLELIKKKKRVVVRILKKDVADLIAAGHESSGFGRMDTLIAEINLASCYETIEKLCECILSQLPTLQKQRECPEECKEAISTLIYAAARFSDLPELRDLRSVFVERYGSRMESSVNAEFAEKTKRKSFSREWKLKAMQDIADEFSISWRAKKGEESCNLPSPESVNQTRSDQVSPPLDEEVGEEIHERIEGQNIVSVKPLKPNNAVVTQPYGKQNGINKTRGEIENEEENNVIHEEMPTSLDREDLDSYMALGYGTFLRRPSSGDKGQERGDAEANQDERDEEEKILDDLLLYYSRKGTDNAPTTTRTRASQMDDCERDIVEHQHGNREGHQVPRIKLPPPKRTSSLPLESASPAEPDTRSHCRGRVHPRLPDYDQLAAMFAALKNGLGTL</sequence>
<feature type="domain" description="CDT1 Geminin-binding" evidence="3">
    <location>
        <begin position="109"/>
        <end position="241"/>
    </location>
</feature>
<protein>
    <recommendedName>
        <fullName evidence="3">CDT1 Geminin-binding domain-containing protein</fullName>
    </recommendedName>
</protein>
<evidence type="ECO:0000256" key="2">
    <source>
        <dbReference type="SAM" id="MobiDB-lite"/>
    </source>
</evidence>
<feature type="region of interest" description="Disordered" evidence="2">
    <location>
        <begin position="634"/>
        <end position="656"/>
    </location>
</feature>
<dbReference type="AlphaFoldDB" id="A0A8J5BJ92"/>
<dbReference type="CDD" id="cd08674">
    <property type="entry name" value="Cdt1_m"/>
    <property type="match status" value="1"/>
</dbReference>
<dbReference type="PANTHER" id="PTHR28637:SF1">
    <property type="entry name" value="DNA REPLICATION FACTOR CDT1"/>
    <property type="match status" value="1"/>
</dbReference>
<dbReference type="Proteomes" id="UP000734854">
    <property type="component" value="Unassembled WGS sequence"/>
</dbReference>
<dbReference type="GO" id="GO:0000278">
    <property type="term" value="P:mitotic cell cycle"/>
    <property type="evidence" value="ECO:0007669"/>
    <property type="project" value="TreeGrafter"/>
</dbReference>
<dbReference type="Gene3D" id="1.20.1260.60">
    <property type="entry name" value="Vacuolar protein sorting-associated protein Ist1"/>
    <property type="match status" value="1"/>
</dbReference>
<dbReference type="GO" id="GO:0003677">
    <property type="term" value="F:DNA binding"/>
    <property type="evidence" value="ECO:0007669"/>
    <property type="project" value="InterPro"/>
</dbReference>
<feature type="region of interest" description="Disordered" evidence="2">
    <location>
        <begin position="803"/>
        <end position="848"/>
    </location>
</feature>
<evidence type="ECO:0000259" key="3">
    <source>
        <dbReference type="SMART" id="SM01075"/>
    </source>
</evidence>
<dbReference type="InterPro" id="IPR014939">
    <property type="entry name" value="CDT1_Gemini-bd-like"/>
</dbReference>
<feature type="compositionally biased region" description="Basic and acidic residues" evidence="2">
    <location>
        <begin position="803"/>
        <end position="812"/>
    </location>
</feature>
<dbReference type="SUPFAM" id="SSF46785">
    <property type="entry name" value="Winged helix' DNA-binding domain"/>
    <property type="match status" value="1"/>
</dbReference>
<reference evidence="4 5" key="1">
    <citation type="submission" date="2020-08" db="EMBL/GenBank/DDBJ databases">
        <title>Plant Genome Project.</title>
        <authorList>
            <person name="Zhang R.-G."/>
        </authorList>
    </citation>
    <scope>NUCLEOTIDE SEQUENCE [LARGE SCALE GENOMIC DNA]</scope>
    <source>
        <tissue evidence="4">Rhizome</tissue>
    </source>
</reference>
<feature type="region of interest" description="Disordered" evidence="2">
    <location>
        <begin position="1"/>
        <end position="25"/>
    </location>
</feature>
<dbReference type="InterPro" id="IPR042277">
    <property type="entry name" value="IST1-like"/>
</dbReference>
<dbReference type="GO" id="GO:0000076">
    <property type="term" value="P:DNA replication checkpoint signaling"/>
    <property type="evidence" value="ECO:0007669"/>
    <property type="project" value="TreeGrafter"/>
</dbReference>
<keyword evidence="5" id="KW-1185">Reference proteome</keyword>
<evidence type="ECO:0000256" key="1">
    <source>
        <dbReference type="ARBA" id="ARBA00005536"/>
    </source>
</evidence>
<evidence type="ECO:0000313" key="4">
    <source>
        <dbReference type="EMBL" id="KAG6473173.1"/>
    </source>
</evidence>
<dbReference type="Pfam" id="PF03398">
    <property type="entry name" value="Ist1"/>
    <property type="match status" value="1"/>
</dbReference>
<comment type="caution">
    <text evidence="4">The sequence shown here is derived from an EMBL/GenBank/DDBJ whole genome shotgun (WGS) entry which is preliminary data.</text>
</comment>
<evidence type="ECO:0000313" key="5">
    <source>
        <dbReference type="Proteomes" id="UP000734854"/>
    </source>
</evidence>
<gene>
    <name evidence="4" type="ORF">ZIOFF_067082</name>
</gene>